<dbReference type="InterPro" id="IPR012337">
    <property type="entry name" value="RNaseH-like_sf"/>
</dbReference>
<evidence type="ECO:0000313" key="3">
    <source>
        <dbReference type="Proteomes" id="UP001054252"/>
    </source>
</evidence>
<dbReference type="EMBL" id="BPVZ01000030">
    <property type="protein sequence ID" value="GKV09316.1"/>
    <property type="molecule type" value="Genomic_DNA"/>
</dbReference>
<accession>A0AAV5JA24</accession>
<comment type="caution">
    <text evidence="2">The sequence shown here is derived from an EMBL/GenBank/DDBJ whole genome shotgun (WGS) entry which is preliminary data.</text>
</comment>
<dbReference type="InterPro" id="IPR008906">
    <property type="entry name" value="HATC_C_dom"/>
</dbReference>
<dbReference type="SUPFAM" id="SSF53098">
    <property type="entry name" value="Ribonuclease H-like"/>
    <property type="match status" value="1"/>
</dbReference>
<protein>
    <recommendedName>
        <fullName evidence="1">HAT C-terminal dimerisation domain-containing protein</fullName>
    </recommendedName>
</protein>
<dbReference type="Pfam" id="PF05699">
    <property type="entry name" value="Dimer_Tnp_hAT"/>
    <property type="match status" value="1"/>
</dbReference>
<dbReference type="PANTHER" id="PTHR23272:SF161">
    <property type="entry name" value="ZINC FINGER BED DOMAIN-CONTAINING PROTEIN RICESLEEPER 1-LIKE"/>
    <property type="match status" value="1"/>
</dbReference>
<reference evidence="2 3" key="1">
    <citation type="journal article" date="2021" name="Commun. Biol.">
        <title>The genome of Shorea leprosula (Dipterocarpaceae) highlights the ecological relevance of drought in aseasonal tropical rainforests.</title>
        <authorList>
            <person name="Ng K.K.S."/>
            <person name="Kobayashi M.J."/>
            <person name="Fawcett J.A."/>
            <person name="Hatakeyama M."/>
            <person name="Paape T."/>
            <person name="Ng C.H."/>
            <person name="Ang C.C."/>
            <person name="Tnah L.H."/>
            <person name="Lee C.T."/>
            <person name="Nishiyama T."/>
            <person name="Sese J."/>
            <person name="O'Brien M.J."/>
            <person name="Copetti D."/>
            <person name="Mohd Noor M.I."/>
            <person name="Ong R.C."/>
            <person name="Putra M."/>
            <person name="Sireger I.Z."/>
            <person name="Indrioko S."/>
            <person name="Kosugi Y."/>
            <person name="Izuno A."/>
            <person name="Isagi Y."/>
            <person name="Lee S.L."/>
            <person name="Shimizu K.K."/>
        </authorList>
    </citation>
    <scope>NUCLEOTIDE SEQUENCE [LARGE SCALE GENOMIC DNA]</scope>
    <source>
        <strain evidence="2">214</strain>
    </source>
</reference>
<organism evidence="2 3">
    <name type="scientific">Rubroshorea leprosula</name>
    <dbReference type="NCBI Taxonomy" id="152421"/>
    <lineage>
        <taxon>Eukaryota</taxon>
        <taxon>Viridiplantae</taxon>
        <taxon>Streptophyta</taxon>
        <taxon>Embryophyta</taxon>
        <taxon>Tracheophyta</taxon>
        <taxon>Spermatophyta</taxon>
        <taxon>Magnoliopsida</taxon>
        <taxon>eudicotyledons</taxon>
        <taxon>Gunneridae</taxon>
        <taxon>Pentapetalae</taxon>
        <taxon>rosids</taxon>
        <taxon>malvids</taxon>
        <taxon>Malvales</taxon>
        <taxon>Dipterocarpaceae</taxon>
        <taxon>Rubroshorea</taxon>
    </lineage>
</organism>
<evidence type="ECO:0000259" key="1">
    <source>
        <dbReference type="Pfam" id="PF05699"/>
    </source>
</evidence>
<sequence>MVPYPLRNGRDILAIPISTVASECAFSTSGRVLSNFRSYLSPKTVEALLCTQDWLRSRGGPILIDEEDIDNIEAIEKGNNISNFFYKS</sequence>
<dbReference type="AlphaFoldDB" id="A0AAV5JA24"/>
<proteinExistence type="predicted"/>
<dbReference type="Proteomes" id="UP001054252">
    <property type="component" value="Unassembled WGS sequence"/>
</dbReference>
<gene>
    <name evidence="2" type="ORF">SLEP1_g20834</name>
</gene>
<keyword evidence="3" id="KW-1185">Reference proteome</keyword>
<name>A0AAV5JA24_9ROSI</name>
<evidence type="ECO:0000313" key="2">
    <source>
        <dbReference type="EMBL" id="GKV09316.1"/>
    </source>
</evidence>
<dbReference type="GO" id="GO:0046983">
    <property type="term" value="F:protein dimerization activity"/>
    <property type="evidence" value="ECO:0007669"/>
    <property type="project" value="InterPro"/>
</dbReference>
<dbReference type="PANTHER" id="PTHR23272">
    <property type="entry name" value="BED FINGER-RELATED"/>
    <property type="match status" value="1"/>
</dbReference>
<feature type="domain" description="HAT C-terminal dimerisation" evidence="1">
    <location>
        <begin position="10"/>
        <end position="55"/>
    </location>
</feature>